<feature type="transmembrane region" description="Helical" evidence="1">
    <location>
        <begin position="76"/>
        <end position="99"/>
    </location>
</feature>
<evidence type="ECO:0000313" key="3">
    <source>
        <dbReference type="Proteomes" id="UP001190700"/>
    </source>
</evidence>
<evidence type="ECO:0000256" key="1">
    <source>
        <dbReference type="SAM" id="Phobius"/>
    </source>
</evidence>
<keyword evidence="1" id="KW-0812">Transmembrane</keyword>
<dbReference type="PANTHER" id="PTHR14463:SF5">
    <property type="entry name" value="LIPASE MATURATION FACTOR 2"/>
    <property type="match status" value="1"/>
</dbReference>
<protein>
    <submittedName>
        <fullName evidence="2">Uncharacterized protein</fullName>
    </submittedName>
</protein>
<dbReference type="EMBL" id="LGRX02033990">
    <property type="protein sequence ID" value="KAK3239217.1"/>
    <property type="molecule type" value="Genomic_DNA"/>
</dbReference>
<comment type="caution">
    <text evidence="2">The sequence shown here is derived from an EMBL/GenBank/DDBJ whole genome shotgun (WGS) entry which is preliminary data.</text>
</comment>
<keyword evidence="3" id="KW-1185">Reference proteome</keyword>
<dbReference type="GO" id="GO:0051604">
    <property type="term" value="P:protein maturation"/>
    <property type="evidence" value="ECO:0007669"/>
    <property type="project" value="InterPro"/>
</dbReference>
<organism evidence="2 3">
    <name type="scientific">Cymbomonas tetramitiformis</name>
    <dbReference type="NCBI Taxonomy" id="36881"/>
    <lineage>
        <taxon>Eukaryota</taxon>
        <taxon>Viridiplantae</taxon>
        <taxon>Chlorophyta</taxon>
        <taxon>Pyramimonadophyceae</taxon>
        <taxon>Pyramimonadales</taxon>
        <taxon>Pyramimonadaceae</taxon>
        <taxon>Cymbomonas</taxon>
    </lineage>
</organism>
<reference evidence="2 3" key="1">
    <citation type="journal article" date="2015" name="Genome Biol. Evol.">
        <title>Comparative Genomics of a Bacterivorous Green Alga Reveals Evolutionary Causalities and Consequences of Phago-Mixotrophic Mode of Nutrition.</title>
        <authorList>
            <person name="Burns J.A."/>
            <person name="Paasch A."/>
            <person name="Narechania A."/>
            <person name="Kim E."/>
        </authorList>
    </citation>
    <scope>NUCLEOTIDE SEQUENCE [LARGE SCALE GENOMIC DNA]</scope>
    <source>
        <strain evidence="2 3">PLY_AMNH</strain>
    </source>
</reference>
<evidence type="ECO:0000313" key="2">
    <source>
        <dbReference type="EMBL" id="KAK3239217.1"/>
    </source>
</evidence>
<name>A0AAE0BP88_9CHLO</name>
<dbReference type="InterPro" id="IPR009613">
    <property type="entry name" value="LMF"/>
</dbReference>
<dbReference type="GO" id="GO:0005789">
    <property type="term" value="C:endoplasmic reticulum membrane"/>
    <property type="evidence" value="ECO:0007669"/>
    <property type="project" value="TreeGrafter"/>
</dbReference>
<dbReference type="PANTHER" id="PTHR14463">
    <property type="entry name" value="LIPASE MATURATION FACTOR"/>
    <property type="match status" value="1"/>
</dbReference>
<keyword evidence="1" id="KW-1133">Transmembrane helix</keyword>
<dbReference type="Proteomes" id="UP001190700">
    <property type="component" value="Unassembled WGS sequence"/>
</dbReference>
<proteinExistence type="predicted"/>
<keyword evidence="1" id="KW-0472">Membrane</keyword>
<sequence length="171" mass="19149">MAAIYLMAFTSYYLQYQGLYAASGITPIRNSFDEKLGPDWSRDFARWRESGVLAHFASSLQLDIDIVMEGTCLCGIALSVLSFAGLHSALVYWVLYLLYLSLYKAGQVFLGFQWDIFLLETGVFTALSAPPFPPLALGVRFFTCVRYLRNGSQQEVSGDSNICYPQRHAAK</sequence>
<gene>
    <name evidence="2" type="ORF">CYMTET_50838</name>
</gene>
<accession>A0AAE0BP88</accession>
<dbReference type="AlphaFoldDB" id="A0AAE0BP88"/>